<keyword evidence="3" id="KW-1185">Reference proteome</keyword>
<evidence type="ECO:0000256" key="1">
    <source>
        <dbReference type="SAM" id="SignalP"/>
    </source>
</evidence>
<feature type="signal peptide" evidence="1">
    <location>
        <begin position="1"/>
        <end position="24"/>
    </location>
</feature>
<reference evidence="2 3" key="1">
    <citation type="submission" date="2016-10" db="EMBL/GenBank/DDBJ databases">
        <authorList>
            <person name="de Groot N.N."/>
        </authorList>
    </citation>
    <scope>NUCLEOTIDE SEQUENCE [LARGE SCALE GENOMIC DNA]</scope>
    <source>
        <strain evidence="2 3">LMG 23650</strain>
    </source>
</reference>
<accession>A0A1I3MKX7</accession>
<protein>
    <recommendedName>
        <fullName evidence="4">Peptidase C39-like domain-containing protein</fullName>
    </recommendedName>
</protein>
<evidence type="ECO:0008006" key="4">
    <source>
        <dbReference type="Google" id="ProtNLM"/>
    </source>
</evidence>
<sequence>MQGAVSSRKALWVLMICLPLSACGGDSPGNAASAAKSSKTSAAYSKELAVPPRLQWEGNYGYCGEVSMISAGLYYGQYISQYDARAIASKNTPQYKENSQLLPGVNDAYAAAQMHLKAIEWDAAAETDTNSFLAWVKQNVLASYPVIIAIYTNRYLFAGSSNPNAGDPEYDHVVPVTGIASKHPLTRPATYFGDDVITFNDDGHWTPKGKPGYVFSYSFGDFQKNRAQANAPTGSVYSLPNNGTNYGIAITGVIDRDNETVPVRLTVNRNYEKPDIKPGSGLRPASMPLILKVEVSGLKPDVAYKLYRYNRMDAVPDGAFNAHASQADKQWDIYIAAGSTYVITEPIQSSDVAVYRAVAADAK</sequence>
<gene>
    <name evidence="2" type="ORF">SAMN05192543_10514</name>
</gene>
<organism evidence="2 3">
    <name type="scientific">Paraburkholderia megapolitana</name>
    <dbReference type="NCBI Taxonomy" id="420953"/>
    <lineage>
        <taxon>Bacteria</taxon>
        <taxon>Pseudomonadati</taxon>
        <taxon>Pseudomonadota</taxon>
        <taxon>Betaproteobacteria</taxon>
        <taxon>Burkholderiales</taxon>
        <taxon>Burkholderiaceae</taxon>
        <taxon>Paraburkholderia</taxon>
    </lineage>
</organism>
<keyword evidence="1" id="KW-0732">Signal</keyword>
<evidence type="ECO:0000313" key="3">
    <source>
        <dbReference type="Proteomes" id="UP000199548"/>
    </source>
</evidence>
<dbReference type="STRING" id="420953.SAMN05192543_10514"/>
<proteinExistence type="predicted"/>
<dbReference type="Proteomes" id="UP000199548">
    <property type="component" value="Unassembled WGS sequence"/>
</dbReference>
<dbReference type="AlphaFoldDB" id="A0A1I3MKX7"/>
<evidence type="ECO:0000313" key="2">
    <source>
        <dbReference type="EMBL" id="SFI97592.1"/>
    </source>
</evidence>
<feature type="chain" id="PRO_5011784856" description="Peptidase C39-like domain-containing protein" evidence="1">
    <location>
        <begin position="25"/>
        <end position="363"/>
    </location>
</feature>
<name>A0A1I3MKX7_9BURK</name>
<dbReference type="EMBL" id="FOQU01000005">
    <property type="protein sequence ID" value="SFI97592.1"/>
    <property type="molecule type" value="Genomic_DNA"/>
</dbReference>